<sequence length="197" mass="21701">MTQFSPRGASLADGPIQEFTIFKFAKTPTDDQSMPVFLKDAAEHCSLASTDGKQSDTFAVLRRVTQRDTYLLTGVWSSLAAHHAWIASDKNKALLARMPDEGAEILAFFHFASPHDRLPAWLQEGSAGTLCRTTITSEEVNGTFQDDSVCEAGGWRIEASVDTNKDIWVHMVKVDAGETPCSDQEPCNGHWTLLVQK</sequence>
<reference evidence="1 2" key="1">
    <citation type="journal article" date="2014" name="BMC Genomics">
        <title>Genome sequencing of four Aureobasidium pullulans varieties: biotechnological potential, stress tolerance, and description of new species.</title>
        <authorList>
            <person name="Gostin Ar C."/>
            <person name="Ohm R.A."/>
            <person name="Kogej T."/>
            <person name="Sonjak S."/>
            <person name="Turk M."/>
            <person name="Zajc J."/>
            <person name="Zalar P."/>
            <person name="Grube M."/>
            <person name="Sun H."/>
            <person name="Han J."/>
            <person name="Sharma A."/>
            <person name="Chiniquy J."/>
            <person name="Ngan C.Y."/>
            <person name="Lipzen A."/>
            <person name="Barry K."/>
            <person name="Grigoriev I.V."/>
            <person name="Gunde-Cimerman N."/>
        </authorList>
    </citation>
    <scope>NUCLEOTIDE SEQUENCE [LARGE SCALE GENOMIC DNA]</scope>
    <source>
        <strain evidence="1 2">CBS 110374</strain>
    </source>
</reference>
<evidence type="ECO:0000313" key="2">
    <source>
        <dbReference type="Proteomes" id="UP000030672"/>
    </source>
</evidence>
<organism evidence="1 2">
    <name type="scientific">Aureobasidium melanogenum (strain CBS 110374)</name>
    <name type="common">Aureobasidium pullulans var. melanogenum</name>
    <dbReference type="NCBI Taxonomy" id="1043003"/>
    <lineage>
        <taxon>Eukaryota</taxon>
        <taxon>Fungi</taxon>
        <taxon>Dikarya</taxon>
        <taxon>Ascomycota</taxon>
        <taxon>Pezizomycotina</taxon>
        <taxon>Dothideomycetes</taxon>
        <taxon>Dothideomycetidae</taxon>
        <taxon>Dothideales</taxon>
        <taxon>Saccotheciaceae</taxon>
        <taxon>Aureobasidium</taxon>
    </lineage>
</organism>
<keyword evidence="2" id="KW-1185">Reference proteome</keyword>
<dbReference type="GeneID" id="63921217"/>
<name>A0A074W069_AURM1</name>
<evidence type="ECO:0000313" key="1">
    <source>
        <dbReference type="EMBL" id="KEQ64959.1"/>
    </source>
</evidence>
<dbReference type="Proteomes" id="UP000030672">
    <property type="component" value="Unassembled WGS sequence"/>
</dbReference>
<dbReference type="EMBL" id="KL584828">
    <property type="protein sequence ID" value="KEQ64959.1"/>
    <property type="molecule type" value="Genomic_DNA"/>
</dbReference>
<dbReference type="AlphaFoldDB" id="A0A074W069"/>
<proteinExistence type="predicted"/>
<dbReference type="SUPFAM" id="SSF54909">
    <property type="entry name" value="Dimeric alpha+beta barrel"/>
    <property type="match status" value="1"/>
</dbReference>
<protein>
    <recommendedName>
        <fullName evidence="3">ABM domain-containing protein</fullName>
    </recommendedName>
</protein>
<dbReference type="InterPro" id="IPR011008">
    <property type="entry name" value="Dimeric_a/b-barrel"/>
</dbReference>
<accession>A0A074W069</accession>
<dbReference type="RefSeq" id="XP_040881982.1">
    <property type="nucleotide sequence ID" value="XM_041027844.1"/>
</dbReference>
<evidence type="ECO:0008006" key="3">
    <source>
        <dbReference type="Google" id="ProtNLM"/>
    </source>
</evidence>
<dbReference type="HOGENOM" id="CLU_1383893_0_0_1"/>
<gene>
    <name evidence="1" type="ORF">M437DRAFT_82945</name>
</gene>
<dbReference type="Gene3D" id="3.30.70.100">
    <property type="match status" value="1"/>
</dbReference>